<accession>A0A381PHA0</accession>
<dbReference type="AlphaFoldDB" id="A0A381PHA0"/>
<organism evidence="1">
    <name type="scientific">marine metagenome</name>
    <dbReference type="NCBI Taxonomy" id="408172"/>
    <lineage>
        <taxon>unclassified sequences</taxon>
        <taxon>metagenomes</taxon>
        <taxon>ecological metagenomes</taxon>
    </lineage>
</organism>
<evidence type="ECO:0000313" key="1">
    <source>
        <dbReference type="EMBL" id="SUZ66385.1"/>
    </source>
</evidence>
<name>A0A381PHA0_9ZZZZ</name>
<reference evidence="1" key="1">
    <citation type="submission" date="2018-05" db="EMBL/GenBank/DDBJ databases">
        <authorList>
            <person name="Lanie J.A."/>
            <person name="Ng W.-L."/>
            <person name="Kazmierczak K.M."/>
            <person name="Andrzejewski T.M."/>
            <person name="Davidsen T.M."/>
            <person name="Wayne K.J."/>
            <person name="Tettelin H."/>
            <person name="Glass J.I."/>
            <person name="Rusch D."/>
            <person name="Podicherti R."/>
            <person name="Tsui H.-C.T."/>
            <person name="Winkler M.E."/>
        </authorList>
    </citation>
    <scope>NUCLEOTIDE SEQUENCE</scope>
</reference>
<gene>
    <name evidence="1" type="ORF">METZ01_LOCUS19239</name>
</gene>
<sequence>MRQGSRETDLDVSTTGSATSRTLNEVRLLYNELCVPSQSGAPALLLQPQKYSVWSLSAWYSTGVNSVSLWEPSQKGWFPLFPQAHQKYFFPDVTSTGNGPFCAIFGSAIA</sequence>
<protein>
    <submittedName>
        <fullName evidence="1">Uncharacterized protein</fullName>
    </submittedName>
</protein>
<proteinExistence type="predicted"/>
<dbReference type="EMBL" id="UINC01000983">
    <property type="protein sequence ID" value="SUZ66385.1"/>
    <property type="molecule type" value="Genomic_DNA"/>
</dbReference>